<sequence>MDQETEDTIKAFAEGEYGVAIRKDDEAKVRPSATECKKWRCGGVAAVVTGSSGKGDDGLILDRRSMAALRSRRSYSGGAGFLCKRSSQPVSRSLNLRSMYLQASISDQCDSLLLFFLLLAGSYAGPEVRSCAYVHIWMPLNTISREGEDVKIPSEVDPSISSLCSCLTHPLPRAS</sequence>
<reference evidence="2" key="1">
    <citation type="journal article" date="2022" name="Mol. Ecol. Resour.">
        <title>The genomes of chicory, endive, great burdock and yacon provide insights into Asteraceae palaeo-polyploidization history and plant inulin production.</title>
        <authorList>
            <person name="Fan W."/>
            <person name="Wang S."/>
            <person name="Wang H."/>
            <person name="Wang A."/>
            <person name="Jiang F."/>
            <person name="Liu H."/>
            <person name="Zhao H."/>
            <person name="Xu D."/>
            <person name="Zhang Y."/>
        </authorList>
    </citation>
    <scope>NUCLEOTIDE SEQUENCE [LARGE SCALE GENOMIC DNA]</scope>
    <source>
        <strain evidence="2">cv. Yunnan</strain>
    </source>
</reference>
<dbReference type="Proteomes" id="UP001056120">
    <property type="component" value="Linkage Group LG20"/>
</dbReference>
<reference evidence="1 2" key="2">
    <citation type="journal article" date="2022" name="Mol. Ecol. Resour.">
        <title>The genomes of chicory, endive, great burdock and yacon provide insights into Asteraceae paleo-polyploidization history and plant inulin production.</title>
        <authorList>
            <person name="Fan W."/>
            <person name="Wang S."/>
            <person name="Wang H."/>
            <person name="Wang A."/>
            <person name="Jiang F."/>
            <person name="Liu H."/>
            <person name="Zhao H."/>
            <person name="Xu D."/>
            <person name="Zhang Y."/>
        </authorList>
    </citation>
    <scope>NUCLEOTIDE SEQUENCE [LARGE SCALE GENOMIC DNA]</scope>
    <source>
        <strain evidence="2">cv. Yunnan</strain>
        <tissue evidence="1">Leaves</tissue>
    </source>
</reference>
<protein>
    <submittedName>
        <fullName evidence="1">Uncharacterized protein</fullName>
    </submittedName>
</protein>
<accession>A0ACB9D9C4</accession>
<evidence type="ECO:0000313" key="2">
    <source>
        <dbReference type="Proteomes" id="UP001056120"/>
    </source>
</evidence>
<name>A0ACB9D9C4_9ASTR</name>
<keyword evidence="2" id="KW-1185">Reference proteome</keyword>
<dbReference type="EMBL" id="CM042037">
    <property type="protein sequence ID" value="KAI3743130.1"/>
    <property type="molecule type" value="Genomic_DNA"/>
</dbReference>
<evidence type="ECO:0000313" key="1">
    <source>
        <dbReference type="EMBL" id="KAI3743130.1"/>
    </source>
</evidence>
<gene>
    <name evidence="1" type="ORF">L1987_60833</name>
</gene>
<comment type="caution">
    <text evidence="1">The sequence shown here is derived from an EMBL/GenBank/DDBJ whole genome shotgun (WGS) entry which is preliminary data.</text>
</comment>
<proteinExistence type="predicted"/>
<organism evidence="1 2">
    <name type="scientific">Smallanthus sonchifolius</name>
    <dbReference type="NCBI Taxonomy" id="185202"/>
    <lineage>
        <taxon>Eukaryota</taxon>
        <taxon>Viridiplantae</taxon>
        <taxon>Streptophyta</taxon>
        <taxon>Embryophyta</taxon>
        <taxon>Tracheophyta</taxon>
        <taxon>Spermatophyta</taxon>
        <taxon>Magnoliopsida</taxon>
        <taxon>eudicotyledons</taxon>
        <taxon>Gunneridae</taxon>
        <taxon>Pentapetalae</taxon>
        <taxon>asterids</taxon>
        <taxon>campanulids</taxon>
        <taxon>Asterales</taxon>
        <taxon>Asteraceae</taxon>
        <taxon>Asteroideae</taxon>
        <taxon>Heliantheae alliance</taxon>
        <taxon>Millerieae</taxon>
        <taxon>Smallanthus</taxon>
    </lineage>
</organism>